<feature type="domain" description="GGDEF" evidence="6">
    <location>
        <begin position="461"/>
        <end position="595"/>
    </location>
</feature>
<dbReference type="PANTHER" id="PTHR45138:SF9">
    <property type="entry name" value="DIGUANYLATE CYCLASE DGCM-RELATED"/>
    <property type="match status" value="1"/>
</dbReference>
<dbReference type="FunFam" id="3.30.70.270:FF:000001">
    <property type="entry name" value="Diguanylate cyclase domain protein"/>
    <property type="match status" value="1"/>
</dbReference>
<dbReference type="Pfam" id="PF13426">
    <property type="entry name" value="PAS_9"/>
    <property type="match status" value="1"/>
</dbReference>
<dbReference type="NCBIfam" id="TIGR00254">
    <property type="entry name" value="GGDEF"/>
    <property type="match status" value="1"/>
</dbReference>
<gene>
    <name evidence="7" type="ORF">ABHF33_04165</name>
</gene>
<dbReference type="PANTHER" id="PTHR45138">
    <property type="entry name" value="REGULATORY COMPONENTS OF SENSORY TRANSDUCTION SYSTEM"/>
    <property type="match status" value="1"/>
</dbReference>
<dbReference type="SMART" id="SM00091">
    <property type="entry name" value="PAS"/>
    <property type="match status" value="1"/>
</dbReference>
<keyword evidence="3" id="KW-1133">Transmembrane helix</keyword>
<name>A0AAU7FCI5_9NEIS</name>
<feature type="domain" description="PAC" evidence="5">
    <location>
        <begin position="379"/>
        <end position="429"/>
    </location>
</feature>
<reference evidence="7" key="1">
    <citation type="submission" date="2024-05" db="EMBL/GenBank/DDBJ databases">
        <authorList>
            <person name="Yang L."/>
            <person name="Pan L."/>
        </authorList>
    </citation>
    <scope>NUCLEOTIDE SEQUENCE</scope>
    <source>
        <strain evidence="7">FCG-7</strain>
    </source>
</reference>
<dbReference type="Gene3D" id="3.30.70.270">
    <property type="match status" value="1"/>
</dbReference>
<dbReference type="PROSITE" id="PS50113">
    <property type="entry name" value="PAC"/>
    <property type="match status" value="1"/>
</dbReference>
<dbReference type="InterPro" id="IPR000014">
    <property type="entry name" value="PAS"/>
</dbReference>
<dbReference type="PROSITE" id="PS50112">
    <property type="entry name" value="PAS"/>
    <property type="match status" value="1"/>
</dbReference>
<dbReference type="PROSITE" id="PS50887">
    <property type="entry name" value="GGDEF"/>
    <property type="match status" value="1"/>
</dbReference>
<feature type="transmembrane region" description="Helical" evidence="3">
    <location>
        <begin position="12"/>
        <end position="30"/>
    </location>
</feature>
<dbReference type="SUPFAM" id="SSF55073">
    <property type="entry name" value="Nucleotide cyclase"/>
    <property type="match status" value="1"/>
</dbReference>
<protein>
    <recommendedName>
        <fullName evidence="1">diguanylate cyclase</fullName>
        <ecNumber evidence="1">2.7.7.65</ecNumber>
    </recommendedName>
</protein>
<dbReference type="InterPro" id="IPR050469">
    <property type="entry name" value="Diguanylate_Cyclase"/>
</dbReference>
<evidence type="ECO:0000256" key="2">
    <source>
        <dbReference type="ARBA" id="ARBA00034247"/>
    </source>
</evidence>
<dbReference type="SUPFAM" id="SSF55785">
    <property type="entry name" value="PYP-like sensor domain (PAS domain)"/>
    <property type="match status" value="1"/>
</dbReference>
<dbReference type="KEGG" id="cmav:ABHF33_04165"/>
<keyword evidence="3" id="KW-0472">Membrane</keyword>
<dbReference type="InterPro" id="IPR000160">
    <property type="entry name" value="GGDEF_dom"/>
</dbReference>
<dbReference type="Pfam" id="PF00990">
    <property type="entry name" value="GGDEF"/>
    <property type="match status" value="1"/>
</dbReference>
<dbReference type="CDD" id="cd01949">
    <property type="entry name" value="GGDEF"/>
    <property type="match status" value="1"/>
</dbReference>
<accession>A0AAU7FCI5</accession>
<comment type="catalytic activity">
    <reaction evidence="2">
        <text>2 GTP = 3',3'-c-di-GMP + 2 diphosphate</text>
        <dbReference type="Rhea" id="RHEA:24898"/>
        <dbReference type="ChEBI" id="CHEBI:33019"/>
        <dbReference type="ChEBI" id="CHEBI:37565"/>
        <dbReference type="ChEBI" id="CHEBI:58805"/>
        <dbReference type="EC" id="2.7.7.65"/>
    </reaction>
</comment>
<dbReference type="EMBL" id="CP157355">
    <property type="protein sequence ID" value="XBM01486.1"/>
    <property type="molecule type" value="Genomic_DNA"/>
</dbReference>
<organism evidence="7">
    <name type="scientific">Chitinibacter mangrovi</name>
    <dbReference type="NCBI Taxonomy" id="3153927"/>
    <lineage>
        <taxon>Bacteria</taxon>
        <taxon>Pseudomonadati</taxon>
        <taxon>Pseudomonadota</taxon>
        <taxon>Betaproteobacteria</taxon>
        <taxon>Neisseriales</taxon>
        <taxon>Chitinibacteraceae</taxon>
        <taxon>Chitinibacter</taxon>
    </lineage>
</organism>
<dbReference type="CDD" id="cd00130">
    <property type="entry name" value="PAS"/>
    <property type="match status" value="1"/>
</dbReference>
<feature type="domain" description="PAS" evidence="4">
    <location>
        <begin position="307"/>
        <end position="360"/>
    </location>
</feature>
<evidence type="ECO:0000256" key="3">
    <source>
        <dbReference type="SAM" id="Phobius"/>
    </source>
</evidence>
<evidence type="ECO:0000259" key="6">
    <source>
        <dbReference type="PROSITE" id="PS50887"/>
    </source>
</evidence>
<dbReference type="InterPro" id="IPR035965">
    <property type="entry name" value="PAS-like_dom_sf"/>
</dbReference>
<dbReference type="InterPro" id="IPR000700">
    <property type="entry name" value="PAS-assoc_C"/>
</dbReference>
<feature type="transmembrane region" description="Helical" evidence="3">
    <location>
        <begin position="266"/>
        <end position="288"/>
    </location>
</feature>
<proteinExistence type="predicted"/>
<dbReference type="GO" id="GO:0052621">
    <property type="term" value="F:diguanylate cyclase activity"/>
    <property type="evidence" value="ECO:0007669"/>
    <property type="project" value="UniProtKB-EC"/>
</dbReference>
<sequence length="606" mass="67623">MRWHRNRITITVALAAMIGFGMILFLAYQVSASYRTAENHARGQSAALLALQDAQIKAQLREVELQLINTNLQIAPLLAAEQSANPSSILQQQLQLIPQADNIALIDLRGQLLAQAEGVSPFELDFLPLIDQLKQQEIVYHTSSGQPPELIIALKPSGQSASLLALARIRPGHLGQALSATRLKPGQSLYLLDAELKILASAPRQPNLLGLEAELSGPIKQKQRSGAFLSKKSDQLISLQQIGSSPLHLVTTLPTSSYLTEWQKKLAYYTTAASLMLLLTAVMAYYFWRSRRLTQNLKAKERKLSASETRFKQMIETTPVGLVLARMPDFYITYINQHAAKMFGLPQAAALSKRAFELYYDRVDFLHHSEDALAGKAVNNAECILRHKEGNPFWANVSMSASTSNDGTTLLIGLSDITQRKQLEDELKRRATTDSLSGLANRAYFMETAQQEIQRTKRYQRRACILMLDIDFFKKINDNYGHQTGDQVIRTMANLCRASLRDIDLIARIGGEEFTAFLPETTLDEAYLAAERLRTHIEENVIMLDDGREIKFTSSIGISEITPDDPNVDAPLKRADTALYASKHSGRNKSTCFEHLPTDEQTPKDS</sequence>
<dbReference type="RefSeq" id="WP_348945776.1">
    <property type="nucleotide sequence ID" value="NZ_CP157355.1"/>
</dbReference>
<dbReference type="NCBIfam" id="TIGR00229">
    <property type="entry name" value="sensory_box"/>
    <property type="match status" value="1"/>
</dbReference>
<dbReference type="InterPro" id="IPR043128">
    <property type="entry name" value="Rev_trsase/Diguanyl_cyclase"/>
</dbReference>
<dbReference type="SMART" id="SM00267">
    <property type="entry name" value="GGDEF"/>
    <property type="match status" value="1"/>
</dbReference>
<evidence type="ECO:0000259" key="4">
    <source>
        <dbReference type="PROSITE" id="PS50112"/>
    </source>
</evidence>
<dbReference type="InterPro" id="IPR029787">
    <property type="entry name" value="Nucleotide_cyclase"/>
</dbReference>
<evidence type="ECO:0000256" key="1">
    <source>
        <dbReference type="ARBA" id="ARBA00012528"/>
    </source>
</evidence>
<evidence type="ECO:0000313" key="7">
    <source>
        <dbReference type="EMBL" id="XBM01486.1"/>
    </source>
</evidence>
<dbReference type="AlphaFoldDB" id="A0AAU7FCI5"/>
<dbReference type="Gene3D" id="3.30.450.20">
    <property type="entry name" value="PAS domain"/>
    <property type="match status" value="1"/>
</dbReference>
<keyword evidence="7" id="KW-0808">Transferase</keyword>
<evidence type="ECO:0000259" key="5">
    <source>
        <dbReference type="PROSITE" id="PS50113"/>
    </source>
</evidence>
<dbReference type="EC" id="2.7.7.65" evidence="1"/>
<keyword evidence="3" id="KW-0812">Transmembrane</keyword>
<keyword evidence="7" id="KW-0548">Nucleotidyltransferase</keyword>